<proteinExistence type="predicted"/>
<reference evidence="1 2" key="1">
    <citation type="submission" date="2016-05" db="EMBL/GenBank/DDBJ databases">
        <title>Single-cell genome of chain-forming Candidatus Thiomargarita nelsonii and comparison to other large sulfur-oxidizing bacteria.</title>
        <authorList>
            <person name="Winkel M."/>
            <person name="Salman V."/>
            <person name="Woyke T."/>
            <person name="Schulz-Vogt H."/>
            <person name="Richter M."/>
            <person name="Flood B."/>
            <person name="Bailey J."/>
            <person name="Amann R."/>
            <person name="Mussmann M."/>
        </authorList>
    </citation>
    <scope>NUCLEOTIDE SEQUENCE [LARGE SCALE GENOMIC DNA]</scope>
    <source>
        <strain evidence="1 2">THI036</strain>
    </source>
</reference>
<name>A0A176RTT7_9GAMM</name>
<dbReference type="AlphaFoldDB" id="A0A176RTT7"/>
<dbReference type="InterPro" id="IPR027417">
    <property type="entry name" value="P-loop_NTPase"/>
</dbReference>
<sequence>MFSVKPSMQNFLMKSSRFLLNQRRYRSFPWFLAKEILCYMLAWLKKDNMPCQKFIIFCSPRVGSGLLSGLLNLHPDIHVDDVILSHNRVKKLFFPIRYIKGYSLAFEKPVYGFKIHPANLAYQKLDAQKFLLKLHQAGWKIIHMKRANIVRQQISLMIATQRNQWIDTVENSLKNSKYYINIEEFIKKIQRQETHLFNEKKVLEQIPHITITYEDDLLIAGQHQKTADRVFEYLGIESIPVKTQFKRTTTDKLSDFIENYEEIVSVLCQTKYAKFIDDD</sequence>
<dbReference type="EMBL" id="LUTY01002934">
    <property type="protein sequence ID" value="OAD19126.1"/>
    <property type="molecule type" value="Genomic_DNA"/>
</dbReference>
<dbReference type="Proteomes" id="UP000076962">
    <property type="component" value="Unassembled WGS sequence"/>
</dbReference>
<accession>A0A176RTT7</accession>
<keyword evidence="2" id="KW-1185">Reference proteome</keyword>
<gene>
    <name evidence="1" type="ORF">THIOM_005255</name>
</gene>
<dbReference type="SUPFAM" id="SSF52540">
    <property type="entry name" value="P-loop containing nucleoside triphosphate hydrolases"/>
    <property type="match status" value="1"/>
</dbReference>
<protein>
    <submittedName>
        <fullName evidence="1">Uncharacterized protein</fullName>
    </submittedName>
</protein>
<comment type="caution">
    <text evidence="1">The sequence shown here is derived from an EMBL/GenBank/DDBJ whole genome shotgun (WGS) entry which is preliminary data.</text>
</comment>
<organism evidence="1 2">
    <name type="scientific">Candidatus Thiomargarita nelsonii</name>
    <dbReference type="NCBI Taxonomy" id="1003181"/>
    <lineage>
        <taxon>Bacteria</taxon>
        <taxon>Pseudomonadati</taxon>
        <taxon>Pseudomonadota</taxon>
        <taxon>Gammaproteobacteria</taxon>
        <taxon>Thiotrichales</taxon>
        <taxon>Thiotrichaceae</taxon>
        <taxon>Thiomargarita</taxon>
    </lineage>
</organism>
<evidence type="ECO:0000313" key="2">
    <source>
        <dbReference type="Proteomes" id="UP000076962"/>
    </source>
</evidence>
<dbReference type="Gene3D" id="3.40.50.300">
    <property type="entry name" value="P-loop containing nucleotide triphosphate hydrolases"/>
    <property type="match status" value="1"/>
</dbReference>
<evidence type="ECO:0000313" key="1">
    <source>
        <dbReference type="EMBL" id="OAD19126.1"/>
    </source>
</evidence>